<keyword evidence="12" id="KW-1185">Reference proteome</keyword>
<accession>A0AAV5RC93</accession>
<evidence type="ECO:0000259" key="8">
    <source>
        <dbReference type="PROSITE" id="PS51192"/>
    </source>
</evidence>
<dbReference type="Gene3D" id="3.40.50.300">
    <property type="entry name" value="P-loop containing nucleotide triphosphate hydrolases"/>
    <property type="match status" value="2"/>
</dbReference>
<dbReference type="GO" id="GO:0003724">
    <property type="term" value="F:RNA helicase activity"/>
    <property type="evidence" value="ECO:0007669"/>
    <property type="project" value="UniProtKB-EC"/>
</dbReference>
<evidence type="ECO:0000256" key="7">
    <source>
        <dbReference type="SAM" id="MobiDB-lite"/>
    </source>
</evidence>
<reference evidence="11 12" key="1">
    <citation type="journal article" date="2023" name="Elife">
        <title>Identification of key yeast species and microbe-microbe interactions impacting larval growth of Drosophila in the wild.</title>
        <authorList>
            <person name="Mure A."/>
            <person name="Sugiura Y."/>
            <person name="Maeda R."/>
            <person name="Honda K."/>
            <person name="Sakurai N."/>
            <person name="Takahashi Y."/>
            <person name="Watada M."/>
            <person name="Katoh T."/>
            <person name="Gotoh A."/>
            <person name="Gotoh Y."/>
            <person name="Taniguchi I."/>
            <person name="Nakamura K."/>
            <person name="Hayashi T."/>
            <person name="Katayama T."/>
            <person name="Uemura T."/>
            <person name="Hattori Y."/>
        </authorList>
    </citation>
    <scope>NUCLEOTIDE SEQUENCE [LARGE SCALE GENOMIC DNA]</scope>
    <source>
        <strain evidence="11 12">SB-73</strain>
    </source>
</reference>
<dbReference type="EC" id="3.6.4.13" evidence="1"/>
<dbReference type="InterPro" id="IPR014001">
    <property type="entry name" value="Helicase_ATP-bd"/>
</dbReference>
<evidence type="ECO:0000256" key="1">
    <source>
        <dbReference type="ARBA" id="ARBA00012552"/>
    </source>
</evidence>
<keyword evidence="3" id="KW-0378">Hydrolase</keyword>
<proteinExistence type="predicted"/>
<feature type="short sequence motif" description="Q motif" evidence="6">
    <location>
        <begin position="155"/>
        <end position="183"/>
    </location>
</feature>
<dbReference type="InterPro" id="IPR001650">
    <property type="entry name" value="Helicase_C-like"/>
</dbReference>
<dbReference type="PANTHER" id="PTHR47958">
    <property type="entry name" value="ATP-DEPENDENT RNA HELICASE DBP3"/>
    <property type="match status" value="1"/>
</dbReference>
<name>A0AAV5RC93_STABA</name>
<comment type="caution">
    <text evidence="11">The sequence shown here is derived from an EMBL/GenBank/DDBJ whole genome shotgun (WGS) entry which is preliminary data.</text>
</comment>
<protein>
    <recommendedName>
        <fullName evidence="1">RNA helicase</fullName>
        <ecNumber evidence="1">3.6.4.13</ecNumber>
    </recommendedName>
</protein>
<organism evidence="11 12">
    <name type="scientific">Starmerella bacillaris</name>
    <name type="common">Yeast</name>
    <name type="synonym">Candida zemplinina</name>
    <dbReference type="NCBI Taxonomy" id="1247836"/>
    <lineage>
        <taxon>Eukaryota</taxon>
        <taxon>Fungi</taxon>
        <taxon>Dikarya</taxon>
        <taxon>Ascomycota</taxon>
        <taxon>Saccharomycotina</taxon>
        <taxon>Dipodascomycetes</taxon>
        <taxon>Dipodascales</taxon>
        <taxon>Trichomonascaceae</taxon>
        <taxon>Starmerella</taxon>
    </lineage>
</organism>
<evidence type="ECO:0000313" key="11">
    <source>
        <dbReference type="EMBL" id="GMM49186.1"/>
    </source>
</evidence>
<dbReference type="CDD" id="cd18787">
    <property type="entry name" value="SF2_C_DEAD"/>
    <property type="match status" value="1"/>
</dbReference>
<dbReference type="AlphaFoldDB" id="A0AAV5RC93"/>
<evidence type="ECO:0000259" key="9">
    <source>
        <dbReference type="PROSITE" id="PS51194"/>
    </source>
</evidence>
<gene>
    <name evidence="11" type="ORF">DASB73_001440</name>
</gene>
<dbReference type="InterPro" id="IPR014014">
    <property type="entry name" value="RNA_helicase_DEAD_Q_motif"/>
</dbReference>
<sequence>MGLKLNLNGKLGSKNKHTQSKRTILSAEEDINIDLRPGTHSFTSGEATNEPHPLEYSSIEEFISDFPAEANETALVLGQDSDPEPGPVYNVDTHPSSKPKRQKITKIEKPTNLEPFIKQTYFPDPNLEHDSAHETRVYLLKHNIVIENSDVSPVQNWCYLNLPLPLTKGLEAQGFFNPTPIQSAAVPIIMSGRDLLGIAPTGSGKTVAYVLPLCRHVLANQDKRDIRKPVAVVLSPTRELCIQIYERIQCFTQELDLYPVCCYGGSDISQQISKIVSGHCDIIIATPGRLIDLLVLNHGRVLSMDSVSFLVIDEVDRMCDLGFQPQMRSILSAIRSDRQSVVFSATVGEQQADLVDSILQNPARVTINRNSVVDTVHHEVYLMSENQKLSKLLEILNEEGLQKIDDNSLLAIIFVDTQSKVDFLTLQLVSQGIRCMGIHGGMDQNDRQTTFEQFRNGEFPVLIATSIAARGIDLRRLQSVINYDAPSHIEDYIHRAGRTGRAGETGRCYTFLTTEQSRQAYELSSLLEVSQKITDMAKTYEKKISRNKKSKNVSYGFGGYGLQKLDIARETKRSVESEVFASQSDEIADAHTSFTVGSLVQMLSPNSYYARLPINGYSKQARVAATAPARQTEVVNNYNVSLTLRGEYQKRSENTKDNLHILIEGRTEDSVFKSYMCLLKVLQKEQLNTNKFTTL</sequence>
<keyword evidence="2" id="KW-0547">Nucleotide-binding</keyword>
<evidence type="ECO:0000313" key="12">
    <source>
        <dbReference type="Proteomes" id="UP001362899"/>
    </source>
</evidence>
<dbReference type="PROSITE" id="PS51194">
    <property type="entry name" value="HELICASE_CTER"/>
    <property type="match status" value="1"/>
</dbReference>
<dbReference type="PROSITE" id="PS51195">
    <property type="entry name" value="Q_MOTIF"/>
    <property type="match status" value="1"/>
</dbReference>
<feature type="domain" description="DEAD-box RNA helicase Q" evidence="10">
    <location>
        <begin position="155"/>
        <end position="183"/>
    </location>
</feature>
<evidence type="ECO:0000256" key="3">
    <source>
        <dbReference type="ARBA" id="ARBA00022801"/>
    </source>
</evidence>
<dbReference type="SMART" id="SM00487">
    <property type="entry name" value="DEXDc"/>
    <property type="match status" value="1"/>
</dbReference>
<dbReference type="SUPFAM" id="SSF52540">
    <property type="entry name" value="P-loop containing nucleoside triphosphate hydrolases"/>
    <property type="match status" value="1"/>
</dbReference>
<feature type="domain" description="Helicase C-terminal" evidence="9">
    <location>
        <begin position="388"/>
        <end position="545"/>
    </location>
</feature>
<evidence type="ECO:0000256" key="4">
    <source>
        <dbReference type="ARBA" id="ARBA00022806"/>
    </source>
</evidence>
<keyword evidence="5" id="KW-0067">ATP-binding</keyword>
<dbReference type="GO" id="GO:0003676">
    <property type="term" value="F:nucleic acid binding"/>
    <property type="evidence" value="ECO:0007669"/>
    <property type="project" value="InterPro"/>
</dbReference>
<dbReference type="GO" id="GO:0005524">
    <property type="term" value="F:ATP binding"/>
    <property type="evidence" value="ECO:0007669"/>
    <property type="project" value="UniProtKB-KW"/>
</dbReference>
<evidence type="ECO:0000256" key="2">
    <source>
        <dbReference type="ARBA" id="ARBA00022741"/>
    </source>
</evidence>
<dbReference type="PROSITE" id="PS51192">
    <property type="entry name" value="HELICASE_ATP_BIND_1"/>
    <property type="match status" value="1"/>
</dbReference>
<keyword evidence="4" id="KW-0347">Helicase</keyword>
<evidence type="ECO:0000256" key="5">
    <source>
        <dbReference type="ARBA" id="ARBA00022840"/>
    </source>
</evidence>
<dbReference type="Proteomes" id="UP001362899">
    <property type="component" value="Unassembled WGS sequence"/>
</dbReference>
<dbReference type="Pfam" id="PF00271">
    <property type="entry name" value="Helicase_C"/>
    <property type="match status" value="1"/>
</dbReference>
<dbReference type="GO" id="GO:0016787">
    <property type="term" value="F:hydrolase activity"/>
    <property type="evidence" value="ECO:0007669"/>
    <property type="project" value="UniProtKB-KW"/>
</dbReference>
<dbReference type="Pfam" id="PF00270">
    <property type="entry name" value="DEAD"/>
    <property type="match status" value="1"/>
</dbReference>
<evidence type="ECO:0000256" key="6">
    <source>
        <dbReference type="PROSITE-ProRule" id="PRU00552"/>
    </source>
</evidence>
<feature type="compositionally biased region" description="Low complexity" evidence="7">
    <location>
        <begin position="1"/>
        <end position="12"/>
    </location>
</feature>
<dbReference type="InterPro" id="IPR011545">
    <property type="entry name" value="DEAD/DEAH_box_helicase_dom"/>
</dbReference>
<feature type="region of interest" description="Disordered" evidence="7">
    <location>
        <begin position="78"/>
        <end position="103"/>
    </location>
</feature>
<dbReference type="SMART" id="SM00490">
    <property type="entry name" value="HELICc"/>
    <property type="match status" value="1"/>
</dbReference>
<dbReference type="InterPro" id="IPR027417">
    <property type="entry name" value="P-loop_NTPase"/>
</dbReference>
<dbReference type="EMBL" id="BTGC01000001">
    <property type="protein sequence ID" value="GMM49186.1"/>
    <property type="molecule type" value="Genomic_DNA"/>
</dbReference>
<evidence type="ECO:0000259" key="10">
    <source>
        <dbReference type="PROSITE" id="PS51195"/>
    </source>
</evidence>
<feature type="region of interest" description="Disordered" evidence="7">
    <location>
        <begin position="1"/>
        <end position="21"/>
    </location>
</feature>
<feature type="domain" description="Helicase ATP-binding" evidence="8">
    <location>
        <begin position="186"/>
        <end position="365"/>
    </location>
</feature>